<comment type="caution">
    <text evidence="2">The sequence shown here is derived from an EMBL/GenBank/DDBJ whole genome shotgun (WGS) entry which is preliminary data.</text>
</comment>
<feature type="chain" id="PRO_5047459885" description="Lipoprotein" evidence="1">
    <location>
        <begin position="18"/>
        <end position="215"/>
    </location>
</feature>
<evidence type="ECO:0000313" key="2">
    <source>
        <dbReference type="EMBL" id="MFC3100282.1"/>
    </source>
</evidence>
<dbReference type="PROSITE" id="PS51257">
    <property type="entry name" value="PROKAR_LIPOPROTEIN"/>
    <property type="match status" value="1"/>
</dbReference>
<dbReference type="Proteomes" id="UP001595378">
    <property type="component" value="Unassembled WGS sequence"/>
</dbReference>
<protein>
    <recommendedName>
        <fullName evidence="4">Lipoprotein</fullName>
    </recommendedName>
</protein>
<evidence type="ECO:0000313" key="3">
    <source>
        <dbReference type="Proteomes" id="UP001595378"/>
    </source>
</evidence>
<dbReference type="RefSeq" id="WP_336917545.1">
    <property type="nucleotide sequence ID" value="NZ_JBANRN010000002.1"/>
</dbReference>
<organism evidence="2 3">
    <name type="scientific">Alteraurantiacibacter lauratis</name>
    <dbReference type="NCBI Taxonomy" id="2054627"/>
    <lineage>
        <taxon>Bacteria</taxon>
        <taxon>Pseudomonadati</taxon>
        <taxon>Pseudomonadota</taxon>
        <taxon>Alphaproteobacteria</taxon>
        <taxon>Sphingomonadales</taxon>
        <taxon>Erythrobacteraceae</taxon>
        <taxon>Alteraurantiacibacter</taxon>
    </lineage>
</organism>
<feature type="signal peptide" evidence="1">
    <location>
        <begin position="1"/>
        <end position="17"/>
    </location>
</feature>
<accession>A0ABV7ECA9</accession>
<keyword evidence="3" id="KW-1185">Reference proteome</keyword>
<evidence type="ECO:0008006" key="4">
    <source>
        <dbReference type="Google" id="ProtNLM"/>
    </source>
</evidence>
<proteinExistence type="predicted"/>
<reference evidence="3" key="1">
    <citation type="journal article" date="2019" name="Int. J. Syst. Evol. Microbiol.">
        <title>The Global Catalogue of Microorganisms (GCM) 10K type strain sequencing project: providing services to taxonomists for standard genome sequencing and annotation.</title>
        <authorList>
            <consortium name="The Broad Institute Genomics Platform"/>
            <consortium name="The Broad Institute Genome Sequencing Center for Infectious Disease"/>
            <person name="Wu L."/>
            <person name="Ma J."/>
        </authorList>
    </citation>
    <scope>NUCLEOTIDE SEQUENCE [LARGE SCALE GENOMIC DNA]</scope>
    <source>
        <strain evidence="3">KCTC 52606</strain>
    </source>
</reference>
<keyword evidence="1" id="KW-0732">Signal</keyword>
<dbReference type="EMBL" id="JBHRSU010000005">
    <property type="protein sequence ID" value="MFC3100282.1"/>
    <property type="molecule type" value="Genomic_DNA"/>
</dbReference>
<name>A0ABV7ECA9_9SPHN</name>
<gene>
    <name evidence="2" type="ORF">ACFODK_05185</name>
</gene>
<sequence>MTLRIVLVAAIAAIGLAGCKTSGDIVVQQGVGITAVRTACPAVGIADYTGDITLFAPATATTADAIDVTAIITNVRSTCTESAAEVQTNATFEVQATRRNTTGARTVELPYFGTVLRGGDSVVAKRLGTVTVSFADGQARASAMGTAGAVVNRAEATLPPEIRERITRTRRAGDEDAAIDPLTLPEVRAAVTRATFELLIGFQLTDDQLAYNATR</sequence>
<evidence type="ECO:0000256" key="1">
    <source>
        <dbReference type="SAM" id="SignalP"/>
    </source>
</evidence>